<protein>
    <recommendedName>
        <fullName evidence="3">DUF2489 domain-containing protein</fullName>
    </recommendedName>
</protein>
<keyword evidence="2" id="KW-1185">Reference proteome</keyword>
<evidence type="ECO:0008006" key="3">
    <source>
        <dbReference type="Google" id="ProtNLM"/>
    </source>
</evidence>
<evidence type="ECO:0000313" key="1">
    <source>
        <dbReference type="EMBL" id="GGC77306.1"/>
    </source>
</evidence>
<dbReference type="AlphaFoldDB" id="A0A916UKZ0"/>
<organism evidence="1 2">
    <name type="scientific">Undibacterium terreum</name>
    <dbReference type="NCBI Taxonomy" id="1224302"/>
    <lineage>
        <taxon>Bacteria</taxon>
        <taxon>Pseudomonadati</taxon>
        <taxon>Pseudomonadota</taxon>
        <taxon>Betaproteobacteria</taxon>
        <taxon>Burkholderiales</taxon>
        <taxon>Oxalobacteraceae</taxon>
        <taxon>Undibacterium</taxon>
    </lineage>
</organism>
<gene>
    <name evidence="1" type="ORF">GCM10011396_25580</name>
</gene>
<comment type="caution">
    <text evidence="1">The sequence shown here is derived from an EMBL/GenBank/DDBJ whole genome shotgun (WGS) entry which is preliminary data.</text>
</comment>
<evidence type="ECO:0000313" key="2">
    <source>
        <dbReference type="Proteomes" id="UP000637423"/>
    </source>
</evidence>
<dbReference type="EMBL" id="BMED01000002">
    <property type="protein sequence ID" value="GGC77306.1"/>
    <property type="molecule type" value="Genomic_DNA"/>
</dbReference>
<proteinExistence type="predicted"/>
<name>A0A916UKZ0_9BURK</name>
<reference evidence="1" key="1">
    <citation type="journal article" date="2014" name="Int. J. Syst. Evol. Microbiol.">
        <title>Complete genome sequence of Corynebacterium casei LMG S-19264T (=DSM 44701T), isolated from a smear-ripened cheese.</title>
        <authorList>
            <consortium name="US DOE Joint Genome Institute (JGI-PGF)"/>
            <person name="Walter F."/>
            <person name="Albersmeier A."/>
            <person name="Kalinowski J."/>
            <person name="Ruckert C."/>
        </authorList>
    </citation>
    <scope>NUCLEOTIDE SEQUENCE</scope>
    <source>
        <strain evidence="1">CGMCC 1.10998</strain>
    </source>
</reference>
<dbReference type="Proteomes" id="UP000637423">
    <property type="component" value="Unassembled WGS sequence"/>
</dbReference>
<accession>A0A916UKZ0</accession>
<reference evidence="1" key="2">
    <citation type="submission" date="2020-09" db="EMBL/GenBank/DDBJ databases">
        <authorList>
            <person name="Sun Q."/>
            <person name="Zhou Y."/>
        </authorList>
    </citation>
    <scope>NUCLEOTIDE SEQUENCE</scope>
    <source>
        <strain evidence="1">CGMCC 1.10998</strain>
    </source>
</reference>
<sequence>MNHEDYVQSVHGQIVKTAMAMQSGEMSYLLGARKLDALRHEASVKNDDEDFMVFVAIASDTDDFPLGTVREYWDKDALAKLQPEIDAAETWAREHSEHICAKLIRRFS</sequence>